<dbReference type="InterPro" id="IPR051209">
    <property type="entry name" value="FAD-bind_Monooxygenase_sf"/>
</dbReference>
<dbReference type="InterPro" id="IPR036188">
    <property type="entry name" value="FAD/NAD-bd_sf"/>
</dbReference>
<dbReference type="STRING" id="1470434.AZF00_02530"/>
<organism evidence="2 3">
    <name type="scientific">Zhongshania aliphaticivorans</name>
    <dbReference type="NCBI Taxonomy" id="1470434"/>
    <lineage>
        <taxon>Bacteria</taxon>
        <taxon>Pseudomonadati</taxon>
        <taxon>Pseudomonadota</taxon>
        <taxon>Gammaproteobacteria</taxon>
        <taxon>Cellvibrionales</taxon>
        <taxon>Spongiibacteraceae</taxon>
        <taxon>Zhongshania</taxon>
    </lineage>
</organism>
<dbReference type="Gene3D" id="3.50.50.60">
    <property type="entry name" value="FAD/NAD(P)-binding domain"/>
    <property type="match status" value="2"/>
</dbReference>
<keyword evidence="1" id="KW-0812">Transmembrane</keyword>
<sequence length="489" mass="55132">MTKNSCNTQRRYVIVGAGMAGILAAIKLREAGKDNIRVYEKADRIGGTWRENTYPGLTCDVPSHSYTYSFEPNSEWTRHLPPGDEVQAYFESVVKKYQLEEIISFNEEITDCQFNNEQWQISTSKGNTDYADFVIAATGVLHHPRIPAIKGMEKFKGKLFHSARWDHSAVLDNQRIAVVGTGSTGVQIVTALADRAANLCHYQRTPQWIMPVVNAEFSEAEKALFRNNTAALKRIQNDPELEVNIERFSVAITEPDSAAMHEIENIVRQNLESSVSDPELRERLRPDYRAACKRLIYSETFYQAVQKSNVDILTEGVEVIEEDGIRSLDGTLREFDIIVLATGFHADRFMRPMQITGENGITLEQAWAERPTAYMSVSIPGFPNLFMLNGPNGPVGNFSLIEIAEQQWHYISQLMAPVENGEYRKISATQTALDNFDKARIAAAKKSIFGSGCQSWYLDSQGVPATWPWTRAQFKAAMHKPDFSAFHMI</sequence>
<dbReference type="PRINTS" id="PR00469">
    <property type="entry name" value="PNDRDTASEII"/>
</dbReference>
<proteinExistence type="predicted"/>
<keyword evidence="2" id="KW-0560">Oxidoreductase</keyword>
<reference evidence="2 3" key="1">
    <citation type="submission" date="2015-12" db="EMBL/GenBank/DDBJ databases">
        <authorList>
            <person name="Shamseldin A."/>
            <person name="Moawad H."/>
            <person name="Abd El-Rahim W.M."/>
            <person name="Sadowsky M.J."/>
        </authorList>
    </citation>
    <scope>NUCLEOTIDE SEQUENCE [LARGE SCALE GENOMIC DNA]</scope>
    <source>
        <strain evidence="2 3">SM2</strain>
    </source>
</reference>
<name>A0A127MAH6_9GAMM</name>
<dbReference type="Pfam" id="PF13738">
    <property type="entry name" value="Pyr_redox_3"/>
    <property type="match status" value="1"/>
</dbReference>
<dbReference type="SUPFAM" id="SSF51905">
    <property type="entry name" value="FAD/NAD(P)-binding domain"/>
    <property type="match status" value="2"/>
</dbReference>
<evidence type="ECO:0000313" key="2">
    <source>
        <dbReference type="EMBL" id="AMO70253.1"/>
    </source>
</evidence>
<feature type="transmembrane region" description="Helical" evidence="1">
    <location>
        <begin position="12"/>
        <end position="28"/>
    </location>
</feature>
<dbReference type="PANTHER" id="PTHR42877:SF4">
    <property type="entry name" value="FAD_NAD(P)-BINDING DOMAIN-CONTAINING PROTEIN-RELATED"/>
    <property type="match status" value="1"/>
</dbReference>
<keyword evidence="2" id="KW-0503">Monooxygenase</keyword>
<dbReference type="RefSeq" id="WP_008248173.1">
    <property type="nucleotide sequence ID" value="NZ_CP014544.1"/>
</dbReference>
<dbReference type="EMBL" id="CP014544">
    <property type="protein sequence ID" value="AMO70253.1"/>
    <property type="molecule type" value="Genomic_DNA"/>
</dbReference>
<evidence type="ECO:0000256" key="1">
    <source>
        <dbReference type="SAM" id="Phobius"/>
    </source>
</evidence>
<accession>A0A127MAH6</accession>
<evidence type="ECO:0000313" key="3">
    <source>
        <dbReference type="Proteomes" id="UP000074119"/>
    </source>
</evidence>
<dbReference type="GO" id="GO:0004497">
    <property type="term" value="F:monooxygenase activity"/>
    <property type="evidence" value="ECO:0007669"/>
    <property type="project" value="UniProtKB-KW"/>
</dbReference>
<keyword evidence="1" id="KW-0472">Membrane</keyword>
<protein>
    <submittedName>
        <fullName evidence="2">Monooxygenase</fullName>
    </submittedName>
</protein>
<keyword evidence="1" id="KW-1133">Transmembrane helix</keyword>
<dbReference type="AlphaFoldDB" id="A0A127MAH6"/>
<gene>
    <name evidence="2" type="ORF">AZF00_02530</name>
</gene>
<dbReference type="PANTHER" id="PTHR42877">
    <property type="entry name" value="L-ORNITHINE N(5)-MONOOXYGENASE-RELATED"/>
    <property type="match status" value="1"/>
</dbReference>
<dbReference type="Proteomes" id="UP000074119">
    <property type="component" value="Chromosome"/>
</dbReference>
<dbReference type="PRINTS" id="PR00368">
    <property type="entry name" value="FADPNR"/>
</dbReference>
<dbReference type="KEGG" id="zal:AZF00_02530"/>